<reference evidence="5" key="1">
    <citation type="submission" date="2018-06" db="EMBL/GenBank/DDBJ databases">
        <authorList>
            <person name="Zhirakovskaya E."/>
        </authorList>
    </citation>
    <scope>NUCLEOTIDE SEQUENCE</scope>
</reference>
<feature type="domain" description="N-acetyltransferase" evidence="4">
    <location>
        <begin position="3"/>
        <end position="157"/>
    </location>
</feature>
<proteinExistence type="inferred from homology"/>
<dbReference type="PROSITE" id="PS51186">
    <property type="entry name" value="GNAT"/>
    <property type="match status" value="1"/>
</dbReference>
<dbReference type="CDD" id="cd04301">
    <property type="entry name" value="NAT_SF"/>
    <property type="match status" value="1"/>
</dbReference>
<evidence type="ECO:0000259" key="4">
    <source>
        <dbReference type="PROSITE" id="PS51186"/>
    </source>
</evidence>
<dbReference type="SUPFAM" id="SSF55729">
    <property type="entry name" value="Acyl-CoA N-acyltransferases (Nat)"/>
    <property type="match status" value="1"/>
</dbReference>
<dbReference type="GO" id="GO:0008080">
    <property type="term" value="F:N-acetyltransferase activity"/>
    <property type="evidence" value="ECO:0007669"/>
    <property type="project" value="TreeGrafter"/>
</dbReference>
<gene>
    <name evidence="5" type="ORF">MNBD_BACTEROID02-984</name>
</gene>
<dbReference type="PANTHER" id="PTHR10545">
    <property type="entry name" value="DIAMINE N-ACETYLTRANSFERASE"/>
    <property type="match status" value="1"/>
</dbReference>
<evidence type="ECO:0000256" key="3">
    <source>
        <dbReference type="ARBA" id="ARBA00023315"/>
    </source>
</evidence>
<dbReference type="InterPro" id="IPR000182">
    <property type="entry name" value="GNAT_dom"/>
</dbReference>
<name>A0A3B0RLZ2_9ZZZZ</name>
<dbReference type="InterPro" id="IPR016181">
    <property type="entry name" value="Acyl_CoA_acyltransferase"/>
</dbReference>
<comment type="similarity">
    <text evidence="1">Belongs to the acetyltransferase family.</text>
</comment>
<protein>
    <submittedName>
        <fullName evidence="5">N-acetyltransferase</fullName>
    </submittedName>
</protein>
<dbReference type="FunFam" id="3.40.630.30:FF:000064">
    <property type="entry name" value="GNAT family acetyltransferase"/>
    <property type="match status" value="1"/>
</dbReference>
<evidence type="ECO:0000313" key="5">
    <source>
        <dbReference type="EMBL" id="VAV84545.1"/>
    </source>
</evidence>
<dbReference type="EMBL" id="UOEB01000162">
    <property type="protein sequence ID" value="VAV84545.1"/>
    <property type="molecule type" value="Genomic_DNA"/>
</dbReference>
<dbReference type="Pfam" id="PF00583">
    <property type="entry name" value="Acetyltransf_1"/>
    <property type="match status" value="1"/>
</dbReference>
<sequence>MELKLRKAVKSDMYSVLELIKELAIFENEPEAVSISEQTLIDDGFGEKPAFKVFVAELENKIVGMALFYERYSTWKGKSIHLEDLIVQNNHRGKGIGLSLYTKVLKYAHVNQFKRVAWEVLDWNKVAIDFYKSTGAKVFDLWRVAQIDEISITKYLQNLKSN</sequence>
<keyword evidence="2 5" id="KW-0808">Transferase</keyword>
<accession>A0A3B0RLZ2</accession>
<dbReference type="PANTHER" id="PTHR10545:SF29">
    <property type="entry name" value="GH14572P-RELATED"/>
    <property type="match status" value="1"/>
</dbReference>
<dbReference type="Gene3D" id="3.40.630.30">
    <property type="match status" value="1"/>
</dbReference>
<dbReference type="AlphaFoldDB" id="A0A3B0RLZ2"/>
<organism evidence="5">
    <name type="scientific">hydrothermal vent metagenome</name>
    <dbReference type="NCBI Taxonomy" id="652676"/>
    <lineage>
        <taxon>unclassified sequences</taxon>
        <taxon>metagenomes</taxon>
        <taxon>ecological metagenomes</taxon>
    </lineage>
</organism>
<evidence type="ECO:0000256" key="2">
    <source>
        <dbReference type="ARBA" id="ARBA00022679"/>
    </source>
</evidence>
<evidence type="ECO:0000256" key="1">
    <source>
        <dbReference type="ARBA" id="ARBA00008694"/>
    </source>
</evidence>
<dbReference type="InterPro" id="IPR051016">
    <property type="entry name" value="Diverse_Substrate_AcTransf"/>
</dbReference>
<keyword evidence="3" id="KW-0012">Acyltransferase</keyword>